<evidence type="ECO:0000313" key="1">
    <source>
        <dbReference type="EMBL" id="ESK51776.1"/>
    </source>
</evidence>
<proteinExistence type="predicted"/>
<evidence type="ECO:0000313" key="2">
    <source>
        <dbReference type="Proteomes" id="UP000018418"/>
    </source>
</evidence>
<dbReference type="AlphaFoldDB" id="V2UT59"/>
<gene>
    <name evidence="1" type="ORF">P255_01205</name>
</gene>
<dbReference type="RefSeq" id="WP_004901520.1">
    <property type="nucleotide sequence ID" value="NZ_BBTI01000009.1"/>
</dbReference>
<dbReference type="PATRIC" id="fig|1341683.3.peg.1194"/>
<dbReference type="EMBL" id="AYEU01000005">
    <property type="protein sequence ID" value="ESK51776.1"/>
    <property type="molecule type" value="Genomic_DNA"/>
</dbReference>
<protein>
    <submittedName>
        <fullName evidence="1">Uncharacterized protein</fullName>
    </submittedName>
</protein>
<comment type="caution">
    <text evidence="1">The sequence shown here is derived from an EMBL/GenBank/DDBJ whole genome shotgun (WGS) entry which is preliminary data.</text>
</comment>
<dbReference type="OrthoDB" id="6710591at2"/>
<organism evidence="1 2">
    <name type="scientific">Acinetobacter brisouii CIP 110357</name>
    <dbReference type="NCBI Taxonomy" id="1341683"/>
    <lineage>
        <taxon>Bacteria</taxon>
        <taxon>Pseudomonadati</taxon>
        <taxon>Pseudomonadota</taxon>
        <taxon>Gammaproteobacteria</taxon>
        <taxon>Moraxellales</taxon>
        <taxon>Moraxellaceae</taxon>
        <taxon>Acinetobacter</taxon>
    </lineage>
</organism>
<keyword evidence="2" id="KW-1185">Reference proteome</keyword>
<accession>V2UT59</accession>
<dbReference type="Proteomes" id="UP000018418">
    <property type="component" value="Unassembled WGS sequence"/>
</dbReference>
<dbReference type="HOGENOM" id="CLU_1286439_0_0_6"/>
<name>V2UT59_9GAMM</name>
<sequence>MSSIRNYLGKIDTSTSEGMAQKETLDILVQLGNAKADFFQSKIEMNLQYAQDKSDSFPIQKVIYNFNSVRCFSANEFAELRSTINSEVKMFLSGVREAALSAISSLVYFELDMLLNRPEHSYEIEARYLAFEGESAIRIDMVVWYQNINIYNLKDKPEKILTVVALVSAIDTKKMNLLAFLNMYQAELSQGGASQEVIANEIAFAKDVLDKPTL</sequence>
<reference evidence="1 2" key="1">
    <citation type="submission" date="2013-10" db="EMBL/GenBank/DDBJ databases">
        <title>The Genome Sequence of Acinetobacter brisouii CIP 110357.</title>
        <authorList>
            <consortium name="The Broad Institute Genomics Platform"/>
            <consortium name="The Broad Institute Genome Sequencing Center for Infectious Disease"/>
            <person name="Cerqueira G."/>
            <person name="Feldgarden M."/>
            <person name="Courvalin P."/>
            <person name="Grillot-Courvalin C."/>
            <person name="Clermont D."/>
            <person name="Rocha E."/>
            <person name="Yoon E.-J."/>
            <person name="Nemec A."/>
            <person name="Young S.K."/>
            <person name="Zeng Q."/>
            <person name="Gargeya S."/>
            <person name="Fitzgerald M."/>
            <person name="Abouelleil A."/>
            <person name="Alvarado L."/>
            <person name="Berlin A.M."/>
            <person name="Chapman S.B."/>
            <person name="Gainer-Dewar J."/>
            <person name="Goldberg J."/>
            <person name="Gnerre S."/>
            <person name="Griggs A."/>
            <person name="Gujja S."/>
            <person name="Hansen M."/>
            <person name="Howarth C."/>
            <person name="Imamovic A."/>
            <person name="Ireland A."/>
            <person name="Larimer J."/>
            <person name="McCowan C."/>
            <person name="Murphy C."/>
            <person name="Pearson M."/>
            <person name="Poon T.W."/>
            <person name="Priest M."/>
            <person name="Roberts A."/>
            <person name="Saif S."/>
            <person name="Shea T."/>
            <person name="Sykes S."/>
            <person name="Wortman J."/>
            <person name="Nusbaum C."/>
            <person name="Birren B."/>
        </authorList>
    </citation>
    <scope>NUCLEOTIDE SEQUENCE [LARGE SCALE GENOMIC DNA]</scope>
    <source>
        <strain evidence="1 2">CIP 110357</strain>
    </source>
</reference>